<dbReference type="Proteomes" id="UP000598633">
    <property type="component" value="Unassembled WGS sequence"/>
</dbReference>
<dbReference type="Gene3D" id="3.60.15.10">
    <property type="entry name" value="Ribonuclease Z/Hydroxyacylglutathione hydrolase-like"/>
    <property type="match status" value="1"/>
</dbReference>
<feature type="domain" description="Metallo-beta-lactamase" evidence="1">
    <location>
        <begin position="46"/>
        <end position="252"/>
    </location>
</feature>
<proteinExistence type="predicted"/>
<dbReference type="Pfam" id="PF12706">
    <property type="entry name" value="Lactamase_B_2"/>
    <property type="match status" value="1"/>
</dbReference>
<evidence type="ECO:0000259" key="1">
    <source>
        <dbReference type="Pfam" id="PF12706"/>
    </source>
</evidence>
<gene>
    <name evidence="2" type="ORF">IFJ97_03350</name>
</gene>
<reference evidence="2 3" key="1">
    <citation type="submission" date="2020-08" db="EMBL/GenBank/DDBJ databases">
        <title>Acidobacteriota in marine sediments use diverse sulfur dissimilation pathways.</title>
        <authorList>
            <person name="Wasmund K."/>
        </authorList>
    </citation>
    <scope>NUCLEOTIDE SEQUENCE [LARGE SCALE GENOMIC DNA]</scope>
    <source>
        <strain evidence="2">MAG AM3-A</strain>
    </source>
</reference>
<name>A0A8J7C4L9_9BACT</name>
<dbReference type="PANTHER" id="PTHR46504">
    <property type="entry name" value="TRNASE Z TRZ1"/>
    <property type="match status" value="1"/>
</dbReference>
<dbReference type="InterPro" id="IPR036866">
    <property type="entry name" value="RibonucZ/Hydroxyglut_hydro"/>
</dbReference>
<dbReference type="EMBL" id="JACXWA010000058">
    <property type="protein sequence ID" value="MBD3870381.1"/>
    <property type="molecule type" value="Genomic_DNA"/>
</dbReference>
<organism evidence="2 3">
    <name type="scientific">Candidatus Sulfomarinibacter kjeldsenii</name>
    <dbReference type="NCBI Taxonomy" id="2885994"/>
    <lineage>
        <taxon>Bacteria</taxon>
        <taxon>Pseudomonadati</taxon>
        <taxon>Acidobacteriota</taxon>
        <taxon>Thermoanaerobaculia</taxon>
        <taxon>Thermoanaerobaculales</taxon>
        <taxon>Candidatus Sulfomarinibacteraceae</taxon>
        <taxon>Candidatus Sulfomarinibacter</taxon>
    </lineage>
</organism>
<sequence>MQATKLRRLRLPTSWGELIIVGGSRAGDGTVILLPQLHLALDAGRAHRALPAMTTVVVSHGHVDHLGGIAYWASQRQLQSMGPARLLAPGAIAPGIEGLLATHANLEGGQPYEVEMVPVEAGERFSLRRDFDLVFFPTDHWVPTLGSRLVWRRHRLLSEYAALSGEEIAHRRSAGVTITEEIETNLLAYCADCGPGVLENQPQALAAEVLLIECSFYRSRDRERAVRYGHMHLDDMLESIDRLSCRHLVLLHPSRRHRLREVEEILADRLRPRLDCSLHHLMIDWD</sequence>
<evidence type="ECO:0000313" key="2">
    <source>
        <dbReference type="EMBL" id="MBD3870381.1"/>
    </source>
</evidence>
<dbReference type="InterPro" id="IPR001279">
    <property type="entry name" value="Metallo-B-lactamas"/>
</dbReference>
<comment type="caution">
    <text evidence="2">The sequence shown here is derived from an EMBL/GenBank/DDBJ whole genome shotgun (WGS) entry which is preliminary data.</text>
</comment>
<dbReference type="AlphaFoldDB" id="A0A8J7C4L9"/>
<accession>A0A8J7C4L9</accession>
<dbReference type="SUPFAM" id="SSF56281">
    <property type="entry name" value="Metallo-hydrolase/oxidoreductase"/>
    <property type="match status" value="1"/>
</dbReference>
<protein>
    <submittedName>
        <fullName evidence="2">MBL fold metallo-hydrolase</fullName>
    </submittedName>
</protein>
<evidence type="ECO:0000313" key="3">
    <source>
        <dbReference type="Proteomes" id="UP000598633"/>
    </source>
</evidence>
<dbReference type="PANTHER" id="PTHR46504:SF2">
    <property type="entry name" value="TRNASE Z TRZ1"/>
    <property type="match status" value="1"/>
</dbReference>